<evidence type="ECO:0000256" key="15">
    <source>
        <dbReference type="ARBA" id="ARBA00024827"/>
    </source>
</evidence>
<keyword evidence="8" id="KW-0479">Metal-binding</keyword>
<comment type="cofactor">
    <cofactor evidence="2">
        <name>[4Fe-4S] cluster</name>
        <dbReference type="ChEBI" id="CHEBI:49883"/>
    </cofactor>
</comment>
<dbReference type="SUPFAM" id="SSF55874">
    <property type="entry name" value="ATPase domain of HSP90 chaperone/DNA topoisomerase II/histidine kinase"/>
    <property type="match status" value="1"/>
</dbReference>
<dbReference type="PROSITE" id="PS50109">
    <property type="entry name" value="HIS_KIN"/>
    <property type="match status" value="1"/>
</dbReference>
<dbReference type="InterPro" id="IPR005467">
    <property type="entry name" value="His_kinase_dom"/>
</dbReference>
<protein>
    <recommendedName>
        <fullName evidence="16">Sensor histidine kinase</fullName>
        <ecNumber evidence="16">2.7.13.3</ecNumber>
    </recommendedName>
</protein>
<dbReference type="InterPro" id="IPR036890">
    <property type="entry name" value="HATPase_C_sf"/>
</dbReference>
<dbReference type="Gene3D" id="1.20.5.1930">
    <property type="match status" value="1"/>
</dbReference>
<evidence type="ECO:0000313" key="19">
    <source>
        <dbReference type="Proteomes" id="UP001065593"/>
    </source>
</evidence>
<dbReference type="PANTHER" id="PTHR24421:SF10">
    <property type="entry name" value="NITRATE_NITRITE SENSOR PROTEIN NARQ"/>
    <property type="match status" value="1"/>
</dbReference>
<evidence type="ECO:0000256" key="11">
    <source>
        <dbReference type="ARBA" id="ARBA00022840"/>
    </source>
</evidence>
<keyword evidence="14" id="KW-0411">Iron-sulfur</keyword>
<reference evidence="18" key="1">
    <citation type="submission" date="2022-08" db="EMBL/GenBank/DDBJ databases">
        <title>Draft genome sequence of Lysinibacillus sp. strain KH24.</title>
        <authorList>
            <person name="Kanbe H."/>
            <person name="Itoh H."/>
        </authorList>
    </citation>
    <scope>NUCLEOTIDE SEQUENCE</scope>
    <source>
        <strain evidence="18">KH24</strain>
    </source>
</reference>
<evidence type="ECO:0000313" key="18">
    <source>
        <dbReference type="EMBL" id="GLC89021.1"/>
    </source>
</evidence>
<dbReference type="PRINTS" id="PR00344">
    <property type="entry name" value="BCTRLSENSOR"/>
</dbReference>
<dbReference type="Proteomes" id="UP001065593">
    <property type="component" value="Unassembled WGS sequence"/>
</dbReference>
<dbReference type="InterPro" id="IPR004358">
    <property type="entry name" value="Sig_transdc_His_kin-like_C"/>
</dbReference>
<feature type="domain" description="Histidine kinase" evidence="17">
    <location>
        <begin position="163"/>
        <end position="348"/>
    </location>
</feature>
<dbReference type="CDD" id="cd16917">
    <property type="entry name" value="HATPase_UhpB-NarQ-NarX-like"/>
    <property type="match status" value="1"/>
</dbReference>
<dbReference type="InterPro" id="IPR011712">
    <property type="entry name" value="Sig_transdc_His_kin_sub3_dim/P"/>
</dbReference>
<proteinExistence type="predicted"/>
<accession>A0ABQ5NKY5</accession>
<gene>
    <name evidence="18" type="ORF">LYSBPC_21480</name>
</gene>
<dbReference type="PIRSF" id="PIRSF037432">
    <property type="entry name" value="STHK_NreB"/>
    <property type="match status" value="1"/>
</dbReference>
<evidence type="ECO:0000256" key="1">
    <source>
        <dbReference type="ARBA" id="ARBA00000085"/>
    </source>
</evidence>
<evidence type="ECO:0000256" key="8">
    <source>
        <dbReference type="ARBA" id="ARBA00022723"/>
    </source>
</evidence>
<comment type="caution">
    <text evidence="18">The sequence shown here is derived from an EMBL/GenBank/DDBJ whole genome shotgun (WGS) entry which is preliminary data.</text>
</comment>
<keyword evidence="4" id="KW-0004">4Fe-4S</keyword>
<keyword evidence="19" id="KW-1185">Reference proteome</keyword>
<dbReference type="PANTHER" id="PTHR24421">
    <property type="entry name" value="NITRATE/NITRITE SENSOR PROTEIN NARX-RELATED"/>
    <property type="match status" value="1"/>
</dbReference>
<dbReference type="EMBL" id="BRZA01000002">
    <property type="protein sequence ID" value="GLC89021.1"/>
    <property type="molecule type" value="Genomic_DNA"/>
</dbReference>
<keyword evidence="6" id="KW-0597">Phosphoprotein</keyword>
<organism evidence="18 19">
    <name type="scientific">Lysinibacillus piscis</name>
    <dbReference type="NCBI Taxonomy" id="2518931"/>
    <lineage>
        <taxon>Bacteria</taxon>
        <taxon>Bacillati</taxon>
        <taxon>Bacillota</taxon>
        <taxon>Bacilli</taxon>
        <taxon>Bacillales</taxon>
        <taxon>Bacillaceae</taxon>
        <taxon>Lysinibacillus</taxon>
    </lineage>
</organism>
<evidence type="ECO:0000256" key="5">
    <source>
        <dbReference type="ARBA" id="ARBA00022490"/>
    </source>
</evidence>
<evidence type="ECO:0000256" key="13">
    <source>
        <dbReference type="ARBA" id="ARBA00023012"/>
    </source>
</evidence>
<dbReference type="GO" id="GO:0016301">
    <property type="term" value="F:kinase activity"/>
    <property type="evidence" value="ECO:0007669"/>
    <property type="project" value="UniProtKB-KW"/>
</dbReference>
<keyword evidence="13 16" id="KW-0902">Two-component regulatory system</keyword>
<dbReference type="Gene3D" id="3.30.565.10">
    <property type="entry name" value="Histidine kinase-like ATPase, C-terminal domain"/>
    <property type="match status" value="1"/>
</dbReference>
<evidence type="ECO:0000256" key="3">
    <source>
        <dbReference type="ARBA" id="ARBA00004496"/>
    </source>
</evidence>
<dbReference type="Pfam" id="PF02518">
    <property type="entry name" value="HATPase_c"/>
    <property type="match status" value="1"/>
</dbReference>
<dbReference type="EC" id="2.7.13.3" evidence="16"/>
<evidence type="ECO:0000256" key="16">
    <source>
        <dbReference type="PIRNR" id="PIRNR037432"/>
    </source>
</evidence>
<comment type="catalytic activity">
    <reaction evidence="1 16">
        <text>ATP + protein L-histidine = ADP + protein N-phospho-L-histidine.</text>
        <dbReference type="EC" id="2.7.13.3"/>
    </reaction>
</comment>
<keyword evidence="12" id="KW-0408">Iron</keyword>
<name>A0ABQ5NKY5_9BACI</name>
<dbReference type="SMART" id="SM00387">
    <property type="entry name" value="HATPase_c"/>
    <property type="match status" value="1"/>
</dbReference>
<comment type="function">
    <text evidence="15">Member of the two-component regulatory system NreB/NreC involved in the control of dissimilatory nitrate/nitrite reduction in response to oxygen. NreB functions as a direct oxygen sensor histidine kinase which is autophosphorylated, in the absence of oxygen, probably at the conserved histidine residue, and transfers its phosphate group probably to a conserved aspartate residue of NreC. NreB/NreC activates the expression of the nitrate (narGHJI) and nitrite (nir) reductase operons, as well as the putative nitrate transporter gene narT.</text>
</comment>
<evidence type="ECO:0000256" key="6">
    <source>
        <dbReference type="ARBA" id="ARBA00022553"/>
    </source>
</evidence>
<evidence type="ECO:0000256" key="4">
    <source>
        <dbReference type="ARBA" id="ARBA00022485"/>
    </source>
</evidence>
<keyword evidence="7 16" id="KW-0808">Transferase</keyword>
<dbReference type="InterPro" id="IPR017203">
    <property type="entry name" value="Sig_transdc_His_kinase_NreB"/>
</dbReference>
<dbReference type="InterPro" id="IPR003594">
    <property type="entry name" value="HATPase_dom"/>
</dbReference>
<evidence type="ECO:0000256" key="9">
    <source>
        <dbReference type="ARBA" id="ARBA00022741"/>
    </source>
</evidence>
<sequence>MINHMPSQLIDCLLGMYEYSSEAIFFFGKDNKLLNLNPAAKEILEAGVLEEMLQGREKSICLSCKGYTSTEELVTCQSCYFLNPRQDFSSFQIYLETKGKGVLPYVASFHTIDQAEDTKVLILRNLTKQLETQELLFHNTTIKHIIKAQEDERKRISRELHDGVAQEILSSLVDIRVMKYLQDPADVSQKMKHIETSLTRLLDEIRNMSVELRPSSLDDLGIEAAFRSHFKWIEKNYGLIVHYSHKIQGKRFNNEIETVVYRVCQEAILNVLKYADVDEIFVHLYETENTLMLDIIDQGNGFDMSNRETKGTGLGLFGMKERAELVKGTFSITSSIGNGTKVHLEVPV</sequence>
<comment type="subcellular location">
    <subcellularLocation>
        <location evidence="3">Cytoplasm</location>
    </subcellularLocation>
</comment>
<dbReference type="RefSeq" id="WP_309297422.1">
    <property type="nucleotide sequence ID" value="NZ_BRZA01000002.1"/>
</dbReference>
<evidence type="ECO:0000256" key="2">
    <source>
        <dbReference type="ARBA" id="ARBA00001966"/>
    </source>
</evidence>
<keyword evidence="10 16" id="KW-0418">Kinase</keyword>
<keyword evidence="11 16" id="KW-0067">ATP-binding</keyword>
<evidence type="ECO:0000256" key="10">
    <source>
        <dbReference type="ARBA" id="ARBA00022777"/>
    </source>
</evidence>
<evidence type="ECO:0000259" key="17">
    <source>
        <dbReference type="PROSITE" id="PS50109"/>
    </source>
</evidence>
<dbReference type="InterPro" id="IPR050482">
    <property type="entry name" value="Sensor_HK_TwoCompSys"/>
</dbReference>
<dbReference type="Pfam" id="PF07730">
    <property type="entry name" value="HisKA_3"/>
    <property type="match status" value="1"/>
</dbReference>
<evidence type="ECO:0000256" key="12">
    <source>
        <dbReference type="ARBA" id="ARBA00023004"/>
    </source>
</evidence>
<keyword evidence="9 16" id="KW-0547">Nucleotide-binding</keyword>
<evidence type="ECO:0000256" key="14">
    <source>
        <dbReference type="ARBA" id="ARBA00023014"/>
    </source>
</evidence>
<evidence type="ECO:0000256" key="7">
    <source>
        <dbReference type="ARBA" id="ARBA00022679"/>
    </source>
</evidence>
<keyword evidence="5" id="KW-0963">Cytoplasm</keyword>